<reference evidence="4" key="1">
    <citation type="submission" date="2021-03" db="EMBL/GenBank/DDBJ databases">
        <title>Chromosome level genome of the anhydrobiotic midge Polypedilum vanderplanki.</title>
        <authorList>
            <person name="Yoshida Y."/>
            <person name="Kikawada T."/>
            <person name="Gusev O."/>
        </authorList>
    </citation>
    <scope>NUCLEOTIDE SEQUENCE</scope>
    <source>
        <strain evidence="4">NIAS01</strain>
        <tissue evidence="4">Whole body or cell culture</tissue>
    </source>
</reference>
<dbReference type="Pfam" id="PF08246">
    <property type="entry name" value="Inhibitor_I29"/>
    <property type="match status" value="1"/>
</dbReference>
<gene>
    <name evidence="4" type="ORF">PVAND_012898</name>
</gene>
<sequence>MKNLNFLSLFLISFQLIEAASKNGVRATTNSVKSYKNDSHANVKLKGLNDLMDFDTWAKKYRKNYKNYVKSKKDAEKAFKQNAASIKAHNSRKTETYERKLQAHSDLTYEEQKIYRMGFIDVSESENSTIPDFSSKKTYTKVNYTKLFPPAKDQGLCGCCFIFATVSILEYISRINGDNDIYSEQDLLDCDTLDTGCDGGWLGNAFRYVRDKGISNGLVYPYEGWNNTCRKYLYPSIFSIGEVCTYSLNGNEILLQALIDQGPVAGAIALTDGFTSYSSGVFYDKNCSSTVLDHAITIVGYGTDLKGGDFWLIRNSWGTDWGLNGDLKKSFQ</sequence>
<dbReference type="InterPro" id="IPR013201">
    <property type="entry name" value="Prot_inhib_I29"/>
</dbReference>
<evidence type="ECO:0000259" key="3">
    <source>
        <dbReference type="SMART" id="SM00645"/>
    </source>
</evidence>
<dbReference type="CDD" id="cd02248">
    <property type="entry name" value="Peptidase_C1A"/>
    <property type="match status" value="1"/>
</dbReference>
<dbReference type="Pfam" id="PF00112">
    <property type="entry name" value="Peptidase_C1"/>
    <property type="match status" value="1"/>
</dbReference>
<keyword evidence="2" id="KW-0732">Signal</keyword>
<dbReference type="Gene3D" id="3.90.70.10">
    <property type="entry name" value="Cysteine proteinases"/>
    <property type="match status" value="1"/>
</dbReference>
<dbReference type="InterPro" id="IPR038765">
    <property type="entry name" value="Papain-like_cys_pep_sf"/>
</dbReference>
<evidence type="ECO:0000313" key="5">
    <source>
        <dbReference type="Proteomes" id="UP001107558"/>
    </source>
</evidence>
<dbReference type="EMBL" id="JADBJN010000001">
    <property type="protein sequence ID" value="KAG5683625.1"/>
    <property type="molecule type" value="Genomic_DNA"/>
</dbReference>
<name>A0A9J6CN18_POLVA</name>
<comment type="similarity">
    <text evidence="1">Belongs to the peptidase C1 family.</text>
</comment>
<feature type="signal peptide" evidence="2">
    <location>
        <begin position="1"/>
        <end position="19"/>
    </location>
</feature>
<dbReference type="PRINTS" id="PR00705">
    <property type="entry name" value="PAPAIN"/>
</dbReference>
<dbReference type="GO" id="GO:0006508">
    <property type="term" value="P:proteolysis"/>
    <property type="evidence" value="ECO:0007669"/>
    <property type="project" value="InterPro"/>
</dbReference>
<dbReference type="InterPro" id="IPR025660">
    <property type="entry name" value="Pept_his_AS"/>
</dbReference>
<dbReference type="InterPro" id="IPR039417">
    <property type="entry name" value="Peptidase_C1A_papain-like"/>
</dbReference>
<evidence type="ECO:0000256" key="1">
    <source>
        <dbReference type="ARBA" id="ARBA00008455"/>
    </source>
</evidence>
<dbReference type="AlphaFoldDB" id="A0A9J6CN18"/>
<evidence type="ECO:0000256" key="2">
    <source>
        <dbReference type="SAM" id="SignalP"/>
    </source>
</evidence>
<comment type="caution">
    <text evidence="4">The sequence shown here is derived from an EMBL/GenBank/DDBJ whole genome shotgun (WGS) entry which is preliminary data.</text>
</comment>
<dbReference type="GO" id="GO:0008234">
    <property type="term" value="F:cysteine-type peptidase activity"/>
    <property type="evidence" value="ECO:0007669"/>
    <property type="project" value="InterPro"/>
</dbReference>
<dbReference type="PANTHER" id="PTHR12411">
    <property type="entry name" value="CYSTEINE PROTEASE FAMILY C1-RELATED"/>
    <property type="match status" value="1"/>
</dbReference>
<protein>
    <recommendedName>
        <fullName evidence="3">Peptidase C1A papain C-terminal domain-containing protein</fullName>
    </recommendedName>
</protein>
<organism evidence="4 5">
    <name type="scientific">Polypedilum vanderplanki</name>
    <name type="common">Sleeping chironomid midge</name>
    <dbReference type="NCBI Taxonomy" id="319348"/>
    <lineage>
        <taxon>Eukaryota</taxon>
        <taxon>Metazoa</taxon>
        <taxon>Ecdysozoa</taxon>
        <taxon>Arthropoda</taxon>
        <taxon>Hexapoda</taxon>
        <taxon>Insecta</taxon>
        <taxon>Pterygota</taxon>
        <taxon>Neoptera</taxon>
        <taxon>Endopterygota</taxon>
        <taxon>Diptera</taxon>
        <taxon>Nematocera</taxon>
        <taxon>Chironomoidea</taxon>
        <taxon>Chironomidae</taxon>
        <taxon>Chironominae</taxon>
        <taxon>Polypedilum</taxon>
        <taxon>Polypedilum</taxon>
    </lineage>
</organism>
<feature type="chain" id="PRO_5039901288" description="Peptidase C1A papain C-terminal domain-containing protein" evidence="2">
    <location>
        <begin position="20"/>
        <end position="332"/>
    </location>
</feature>
<keyword evidence="5" id="KW-1185">Reference proteome</keyword>
<dbReference type="PROSITE" id="PS00639">
    <property type="entry name" value="THIOL_PROTEASE_HIS"/>
    <property type="match status" value="1"/>
</dbReference>
<accession>A0A9J6CN18</accession>
<evidence type="ECO:0000313" key="4">
    <source>
        <dbReference type="EMBL" id="KAG5683625.1"/>
    </source>
</evidence>
<dbReference type="InterPro" id="IPR000668">
    <property type="entry name" value="Peptidase_C1A_C"/>
</dbReference>
<feature type="domain" description="Peptidase C1A papain C-terminal" evidence="3">
    <location>
        <begin position="138"/>
        <end position="331"/>
    </location>
</feature>
<dbReference type="OrthoDB" id="7852805at2759"/>
<dbReference type="InterPro" id="IPR013128">
    <property type="entry name" value="Peptidase_C1A"/>
</dbReference>
<dbReference type="SMART" id="SM00645">
    <property type="entry name" value="Pept_C1"/>
    <property type="match status" value="1"/>
</dbReference>
<proteinExistence type="inferred from homology"/>
<dbReference type="SUPFAM" id="SSF54001">
    <property type="entry name" value="Cysteine proteinases"/>
    <property type="match status" value="1"/>
</dbReference>
<dbReference type="Proteomes" id="UP001107558">
    <property type="component" value="Chromosome 1"/>
</dbReference>